<sequence length="448" mass="50519">MEKNVFLFDTNKCVGCMACVAGCTIENGTETLLNWRVVNTHNKIKHPGLPVFHFSLACNHCEDAPCMENCPALAYTRDPKTGAIIHHAEACIGCTYCTWACPYDAPKFNPNTKIVEKCNFCVDRISEGRKPACVEACPVGALDFGQREIRTEDRITPGFVNVGIKPSIVLNPLREAQRKPQIENLDASAISPDQMQAYLPDVPSKISLKKEWTLVLFTLSVAGLVAWQAVGSLYQMPVEPLWFMLLAVMAIVLTSFHVGKKLRMWRFILNLKNSWLSREIFSFSAFLGLSVLSFYTASDMLAYLSVCFGIASIISVDMLYQFLKRKDHMLFHSAMVSITVLLFFAWISGNIILISFISLMKLVLYIGRKVKLHQQKQNILPLFSGLRIVGICLPIVLIFIAPQFSIFTVLSIILVGEIIDRSEFYYESDILTPQSELTKFMEKEIRKQ</sequence>
<dbReference type="PANTHER" id="PTHR43177">
    <property type="entry name" value="PROTEIN NRFC"/>
    <property type="match status" value="1"/>
</dbReference>
<dbReference type="InterPro" id="IPR050954">
    <property type="entry name" value="ET_IronSulfur_Cluster-Binding"/>
</dbReference>
<keyword evidence="5" id="KW-1133">Transmembrane helix</keyword>
<keyword evidence="3" id="KW-0408">Iron</keyword>
<feature type="transmembrane region" description="Helical" evidence="5">
    <location>
        <begin position="240"/>
        <end position="259"/>
    </location>
</feature>
<dbReference type="InterPro" id="IPR017896">
    <property type="entry name" value="4Fe4S_Fe-S-bd"/>
</dbReference>
<dbReference type="PROSITE" id="PS00198">
    <property type="entry name" value="4FE4S_FER_1"/>
    <property type="match status" value="1"/>
</dbReference>
<feature type="transmembrane region" description="Helical" evidence="5">
    <location>
        <begin position="303"/>
        <end position="323"/>
    </location>
</feature>
<evidence type="ECO:0000256" key="2">
    <source>
        <dbReference type="ARBA" id="ARBA00022723"/>
    </source>
</evidence>
<organism evidence="7 8">
    <name type="scientific">Ancylomarina longa</name>
    <dbReference type="NCBI Taxonomy" id="2487017"/>
    <lineage>
        <taxon>Bacteria</taxon>
        <taxon>Pseudomonadati</taxon>
        <taxon>Bacteroidota</taxon>
        <taxon>Bacteroidia</taxon>
        <taxon>Marinilabiliales</taxon>
        <taxon>Marinifilaceae</taxon>
        <taxon>Ancylomarina</taxon>
    </lineage>
</organism>
<dbReference type="Gene3D" id="3.30.70.20">
    <property type="match status" value="2"/>
</dbReference>
<dbReference type="Proteomes" id="UP000282985">
    <property type="component" value="Unassembled WGS sequence"/>
</dbReference>
<keyword evidence="5" id="KW-0812">Transmembrane</keyword>
<accession>A0A434AER6</accession>
<dbReference type="EMBL" id="RJJX01000039">
    <property type="protein sequence ID" value="RUT72874.1"/>
    <property type="molecule type" value="Genomic_DNA"/>
</dbReference>
<reference evidence="7 8" key="1">
    <citation type="submission" date="2018-11" db="EMBL/GenBank/DDBJ databases">
        <title>Parancylomarina longa gen. nov., sp. nov., isolated from sediments of southern Okinawa.</title>
        <authorList>
            <person name="Fu T."/>
        </authorList>
    </citation>
    <scope>NUCLEOTIDE SEQUENCE [LARGE SCALE GENOMIC DNA]</scope>
    <source>
        <strain evidence="7 8">T3-2 S1-C</strain>
    </source>
</reference>
<dbReference type="PANTHER" id="PTHR43177:SF3">
    <property type="entry name" value="PROTEIN NRFC HOMOLOG"/>
    <property type="match status" value="1"/>
</dbReference>
<evidence type="ECO:0000313" key="8">
    <source>
        <dbReference type="Proteomes" id="UP000282985"/>
    </source>
</evidence>
<keyword evidence="2" id="KW-0479">Metal-binding</keyword>
<keyword evidence="4" id="KW-0411">Iron-sulfur</keyword>
<protein>
    <recommendedName>
        <fullName evidence="6">4Fe-4S ferredoxin-type domain-containing protein</fullName>
    </recommendedName>
</protein>
<keyword evidence="5" id="KW-0472">Membrane</keyword>
<evidence type="ECO:0000256" key="4">
    <source>
        <dbReference type="ARBA" id="ARBA00023014"/>
    </source>
</evidence>
<feature type="transmembrane region" description="Helical" evidence="5">
    <location>
        <begin position="386"/>
        <end position="415"/>
    </location>
</feature>
<evidence type="ECO:0000313" key="7">
    <source>
        <dbReference type="EMBL" id="RUT72874.1"/>
    </source>
</evidence>
<evidence type="ECO:0000256" key="3">
    <source>
        <dbReference type="ARBA" id="ARBA00023004"/>
    </source>
</evidence>
<feature type="domain" description="4Fe-4S ferredoxin-type" evidence="6">
    <location>
        <begin position="82"/>
        <end position="111"/>
    </location>
</feature>
<dbReference type="RefSeq" id="WP_127345022.1">
    <property type="nucleotide sequence ID" value="NZ_RJJX01000039.1"/>
</dbReference>
<dbReference type="GO" id="GO:0051539">
    <property type="term" value="F:4 iron, 4 sulfur cluster binding"/>
    <property type="evidence" value="ECO:0007669"/>
    <property type="project" value="UniProtKB-KW"/>
</dbReference>
<keyword evidence="8" id="KW-1185">Reference proteome</keyword>
<comment type="caution">
    <text evidence="7">The sequence shown here is derived from an EMBL/GenBank/DDBJ whole genome shotgun (WGS) entry which is preliminary data.</text>
</comment>
<feature type="transmembrane region" description="Helical" evidence="5">
    <location>
        <begin position="214"/>
        <end position="234"/>
    </location>
</feature>
<evidence type="ECO:0000256" key="5">
    <source>
        <dbReference type="SAM" id="Phobius"/>
    </source>
</evidence>
<gene>
    <name evidence="7" type="ORF">DLK05_16280</name>
</gene>
<dbReference type="AlphaFoldDB" id="A0A434AER6"/>
<feature type="domain" description="4Fe-4S ferredoxin-type" evidence="6">
    <location>
        <begin position="48"/>
        <end position="80"/>
    </location>
</feature>
<dbReference type="Pfam" id="PF13247">
    <property type="entry name" value="Fer4_11"/>
    <property type="match status" value="1"/>
</dbReference>
<evidence type="ECO:0000256" key="1">
    <source>
        <dbReference type="ARBA" id="ARBA00022485"/>
    </source>
</evidence>
<feature type="transmembrane region" description="Helical" evidence="5">
    <location>
        <begin position="280"/>
        <end position="297"/>
    </location>
</feature>
<feature type="domain" description="4Fe-4S ferredoxin-type" evidence="6">
    <location>
        <begin position="4"/>
        <end position="23"/>
    </location>
</feature>
<dbReference type="OrthoDB" id="9813995at2"/>
<evidence type="ECO:0000259" key="6">
    <source>
        <dbReference type="PROSITE" id="PS51379"/>
    </source>
</evidence>
<proteinExistence type="predicted"/>
<dbReference type="PROSITE" id="PS51379">
    <property type="entry name" value="4FE4S_FER_2"/>
    <property type="match status" value="3"/>
</dbReference>
<feature type="transmembrane region" description="Helical" evidence="5">
    <location>
        <begin position="335"/>
        <end position="366"/>
    </location>
</feature>
<dbReference type="CDD" id="cd16371">
    <property type="entry name" value="DMSOR_beta_like"/>
    <property type="match status" value="1"/>
</dbReference>
<dbReference type="SUPFAM" id="SSF54862">
    <property type="entry name" value="4Fe-4S ferredoxins"/>
    <property type="match status" value="1"/>
</dbReference>
<dbReference type="InterPro" id="IPR017900">
    <property type="entry name" value="4Fe4S_Fe_S_CS"/>
</dbReference>
<keyword evidence="1" id="KW-0004">4Fe-4S</keyword>
<dbReference type="GO" id="GO:0046872">
    <property type="term" value="F:metal ion binding"/>
    <property type="evidence" value="ECO:0007669"/>
    <property type="project" value="UniProtKB-KW"/>
</dbReference>
<name>A0A434AER6_9BACT</name>